<organism evidence="1">
    <name type="scientific">marine sediment metagenome</name>
    <dbReference type="NCBI Taxonomy" id="412755"/>
    <lineage>
        <taxon>unclassified sequences</taxon>
        <taxon>metagenomes</taxon>
        <taxon>ecological metagenomes</taxon>
    </lineage>
</organism>
<sequence>VTASYSNSYTAATGGAKDLDCYIWRNAGSSVSNYCARLIVEQVKR</sequence>
<dbReference type="AlphaFoldDB" id="A0A0F8Y1L9"/>
<dbReference type="EMBL" id="LAZR01055979">
    <property type="protein sequence ID" value="KKK75178.1"/>
    <property type="molecule type" value="Genomic_DNA"/>
</dbReference>
<comment type="caution">
    <text evidence="1">The sequence shown here is derived from an EMBL/GenBank/DDBJ whole genome shotgun (WGS) entry which is preliminary data.</text>
</comment>
<feature type="non-terminal residue" evidence="1">
    <location>
        <position position="1"/>
    </location>
</feature>
<accession>A0A0F8Y1L9</accession>
<gene>
    <name evidence="1" type="ORF">LCGC14_2876370</name>
</gene>
<proteinExistence type="predicted"/>
<protein>
    <submittedName>
        <fullName evidence="1">Uncharacterized protein</fullName>
    </submittedName>
</protein>
<reference evidence="1" key="1">
    <citation type="journal article" date="2015" name="Nature">
        <title>Complex archaea that bridge the gap between prokaryotes and eukaryotes.</title>
        <authorList>
            <person name="Spang A."/>
            <person name="Saw J.H."/>
            <person name="Jorgensen S.L."/>
            <person name="Zaremba-Niedzwiedzka K."/>
            <person name="Martijn J."/>
            <person name="Lind A.E."/>
            <person name="van Eijk R."/>
            <person name="Schleper C."/>
            <person name="Guy L."/>
            <person name="Ettema T.J."/>
        </authorList>
    </citation>
    <scope>NUCLEOTIDE SEQUENCE</scope>
</reference>
<evidence type="ECO:0000313" key="1">
    <source>
        <dbReference type="EMBL" id="KKK75178.1"/>
    </source>
</evidence>
<name>A0A0F8Y1L9_9ZZZZ</name>